<evidence type="ECO:0000256" key="4">
    <source>
        <dbReference type="ARBA" id="ARBA00022655"/>
    </source>
</evidence>
<keyword evidence="4" id="KW-0566">Pantothenate biosynthesis</keyword>
<feature type="non-terminal residue" evidence="7">
    <location>
        <position position="75"/>
    </location>
</feature>
<dbReference type="RefSeq" id="WP_341599152.1">
    <property type="nucleotide sequence ID" value="NZ_JBAKAZ010000301.1"/>
</dbReference>
<comment type="similarity">
    <text evidence="1">Belongs to the PanB family.</text>
</comment>
<protein>
    <recommendedName>
        <fullName evidence="3">3-methyl-2-oxobutanoate hydroxymethyltransferase</fullName>
        <ecNumber evidence="3">2.1.2.11</ecNumber>
    </recommendedName>
</protein>
<accession>A0ABU9GUL1</accession>
<name>A0ABU9GUL1_9GAMM</name>
<dbReference type="Pfam" id="PF02548">
    <property type="entry name" value="Pantoate_transf"/>
    <property type="match status" value="1"/>
</dbReference>
<feature type="non-terminal residue" evidence="7">
    <location>
        <position position="1"/>
    </location>
</feature>
<evidence type="ECO:0000256" key="3">
    <source>
        <dbReference type="ARBA" id="ARBA00012618"/>
    </source>
</evidence>
<dbReference type="Gene3D" id="3.20.20.60">
    <property type="entry name" value="Phosphoenolpyruvate-binding domains"/>
    <property type="match status" value="1"/>
</dbReference>
<evidence type="ECO:0000256" key="1">
    <source>
        <dbReference type="ARBA" id="ARBA00008676"/>
    </source>
</evidence>
<sequence>STLPVTVDYFAYHTASVASTTEKALIFADLPFMYYSTPEQTYNNAATLMRSVANMVKLECGTWLSSSIAGLIERG</sequence>
<evidence type="ECO:0000256" key="2">
    <source>
        <dbReference type="ARBA" id="ARBA00011424"/>
    </source>
</evidence>
<evidence type="ECO:0000256" key="6">
    <source>
        <dbReference type="ARBA" id="ARBA00022723"/>
    </source>
</evidence>
<dbReference type="GO" id="GO:0003864">
    <property type="term" value="F:3-methyl-2-oxobutanoate hydroxymethyltransferase activity"/>
    <property type="evidence" value="ECO:0007669"/>
    <property type="project" value="UniProtKB-EC"/>
</dbReference>
<gene>
    <name evidence="7" type="ORF">V6256_15650</name>
</gene>
<reference evidence="7 8" key="1">
    <citation type="submission" date="2024-02" db="EMBL/GenBank/DDBJ databases">
        <title>Bacteria isolated from the canopy kelp, Nereocystis luetkeana.</title>
        <authorList>
            <person name="Pfister C.A."/>
            <person name="Younker I.T."/>
            <person name="Light S.H."/>
        </authorList>
    </citation>
    <scope>NUCLEOTIDE SEQUENCE [LARGE SCALE GENOMIC DNA]</scope>
    <source>
        <strain evidence="7 8">TI.1.05</strain>
    </source>
</reference>
<evidence type="ECO:0000313" key="7">
    <source>
        <dbReference type="EMBL" id="MEL0631007.1"/>
    </source>
</evidence>
<dbReference type="InterPro" id="IPR015813">
    <property type="entry name" value="Pyrv/PenolPyrv_kinase-like_dom"/>
</dbReference>
<comment type="caution">
    <text evidence="7">The sequence shown here is derived from an EMBL/GenBank/DDBJ whole genome shotgun (WGS) entry which is preliminary data.</text>
</comment>
<comment type="subunit">
    <text evidence="2">Homodecamer; pentamer of dimers.</text>
</comment>
<dbReference type="Proteomes" id="UP001369082">
    <property type="component" value="Unassembled WGS sequence"/>
</dbReference>
<keyword evidence="6" id="KW-0479">Metal-binding</keyword>
<proteinExistence type="inferred from homology"/>
<keyword evidence="5 7" id="KW-0808">Transferase</keyword>
<organism evidence="7 8">
    <name type="scientific">Psychromonas aquatilis</name>
    <dbReference type="NCBI Taxonomy" id="2005072"/>
    <lineage>
        <taxon>Bacteria</taxon>
        <taxon>Pseudomonadati</taxon>
        <taxon>Pseudomonadota</taxon>
        <taxon>Gammaproteobacteria</taxon>
        <taxon>Alteromonadales</taxon>
        <taxon>Psychromonadaceae</taxon>
        <taxon>Psychromonas</taxon>
    </lineage>
</organism>
<dbReference type="SUPFAM" id="SSF51621">
    <property type="entry name" value="Phosphoenolpyruvate/pyruvate domain"/>
    <property type="match status" value="1"/>
</dbReference>
<dbReference type="InterPro" id="IPR003700">
    <property type="entry name" value="Pantoate_hydroxy_MeTrfase"/>
</dbReference>
<keyword evidence="8" id="KW-1185">Reference proteome</keyword>
<dbReference type="PANTHER" id="PTHR20881">
    <property type="entry name" value="3-METHYL-2-OXOBUTANOATE HYDROXYMETHYLTRANSFERASE"/>
    <property type="match status" value="1"/>
</dbReference>
<dbReference type="EC" id="2.1.2.11" evidence="3"/>
<dbReference type="InterPro" id="IPR040442">
    <property type="entry name" value="Pyrv_kinase-like_dom_sf"/>
</dbReference>
<evidence type="ECO:0000313" key="8">
    <source>
        <dbReference type="Proteomes" id="UP001369082"/>
    </source>
</evidence>
<dbReference type="PANTHER" id="PTHR20881:SF0">
    <property type="entry name" value="3-METHYL-2-OXOBUTANOATE HYDROXYMETHYLTRANSFERASE"/>
    <property type="match status" value="1"/>
</dbReference>
<dbReference type="EMBL" id="JBAKAZ010000301">
    <property type="protein sequence ID" value="MEL0631007.1"/>
    <property type="molecule type" value="Genomic_DNA"/>
</dbReference>
<evidence type="ECO:0000256" key="5">
    <source>
        <dbReference type="ARBA" id="ARBA00022679"/>
    </source>
</evidence>